<evidence type="ECO:0000259" key="2">
    <source>
        <dbReference type="SMART" id="SM00014"/>
    </source>
</evidence>
<dbReference type="EMBL" id="NOXS01000024">
    <property type="protein sequence ID" value="OYQ21149.1"/>
    <property type="molecule type" value="Genomic_DNA"/>
</dbReference>
<feature type="transmembrane region" description="Helical" evidence="1">
    <location>
        <begin position="52"/>
        <end position="69"/>
    </location>
</feature>
<feature type="domain" description="Phosphatidic acid phosphatase type 2/haloperoxidase" evidence="2">
    <location>
        <begin position="81"/>
        <end position="202"/>
    </location>
</feature>
<sequence>MRAMLLFCAAALLGALFLAVPEIDLAVAALGYQPGAGFVLGQSFPFQALHDAVPALVLLIPAGALLGWFSRRLPGRQALFLILAVAVGPGLLANTILKDNWGRARPSHLVEFGGTKQFTPPLIPADQCPKNCAFVSGDAAGGFAFLAPALLAPLAWRRRAVYAALATGAIFGANRILQGGHFLSDVIFAGFFVGGAIWALHWAMIAPGGAGLRAFLARQTRTPGLRYRLYAICVLPLIPVSILAFDRSIALWARGLPEPVKQGFTAITDIGLGVWWLVGSALITVWCALMVWRAADPGTRQRWKERLGTPAFFFAACASAGIVNSALKALIGRTRPRLFFDQGLYTFSPPATKAVYVSMPSGHTTMIFAVATAFALMLPRRWGWAAYAGAAVIAFSRVATNAHWLADILAGSLVGTGMALLCHRLFVTKGWRVPK</sequence>
<feature type="transmembrane region" description="Helical" evidence="1">
    <location>
        <begin position="408"/>
        <end position="427"/>
    </location>
</feature>
<dbReference type="RefSeq" id="WP_094407473.1">
    <property type="nucleotide sequence ID" value="NZ_BMJZ01000016.1"/>
</dbReference>
<dbReference type="AlphaFoldDB" id="A0A255XVX0"/>
<feature type="transmembrane region" description="Helical" evidence="1">
    <location>
        <begin position="186"/>
        <end position="206"/>
    </location>
</feature>
<evidence type="ECO:0000313" key="4">
    <source>
        <dbReference type="Proteomes" id="UP000216361"/>
    </source>
</evidence>
<dbReference type="Pfam" id="PF01569">
    <property type="entry name" value="PAP2"/>
    <property type="match status" value="2"/>
</dbReference>
<keyword evidence="4" id="KW-1185">Reference proteome</keyword>
<protein>
    <recommendedName>
        <fullName evidence="2">Phosphatidic acid phosphatase type 2/haloperoxidase domain-containing protein</fullName>
    </recommendedName>
</protein>
<dbReference type="OrthoDB" id="9813524at2"/>
<proteinExistence type="predicted"/>
<evidence type="ECO:0000313" key="3">
    <source>
        <dbReference type="EMBL" id="OYQ21149.1"/>
    </source>
</evidence>
<feature type="domain" description="Phosphatidic acid phosphatase type 2/haloperoxidase" evidence="2">
    <location>
        <begin position="309"/>
        <end position="423"/>
    </location>
</feature>
<dbReference type="Gene3D" id="1.20.144.10">
    <property type="entry name" value="Phosphatidic acid phosphatase type 2/haloperoxidase"/>
    <property type="match status" value="2"/>
</dbReference>
<feature type="transmembrane region" description="Helical" evidence="1">
    <location>
        <begin position="78"/>
        <end position="97"/>
    </location>
</feature>
<reference evidence="3 4" key="1">
    <citation type="submission" date="2017-07" db="EMBL/GenBank/DDBJ databases">
        <title>Elstera cyanobacteriorum sp. nov., a novel bacterium isolated from cyanobacterial aggregates in a eutrophic lake.</title>
        <authorList>
            <person name="Cai H."/>
        </authorList>
    </citation>
    <scope>NUCLEOTIDE SEQUENCE [LARGE SCALE GENOMIC DNA]</scope>
    <source>
        <strain evidence="3 4">TH019</strain>
    </source>
</reference>
<feature type="transmembrane region" description="Helical" evidence="1">
    <location>
        <begin position="354"/>
        <end position="377"/>
    </location>
</feature>
<keyword evidence="1" id="KW-0472">Membrane</keyword>
<feature type="transmembrane region" description="Helical" evidence="1">
    <location>
        <begin position="227"/>
        <end position="253"/>
    </location>
</feature>
<organism evidence="3 4">
    <name type="scientific">Elstera cyanobacteriorum</name>
    <dbReference type="NCBI Taxonomy" id="2022747"/>
    <lineage>
        <taxon>Bacteria</taxon>
        <taxon>Pseudomonadati</taxon>
        <taxon>Pseudomonadota</taxon>
        <taxon>Alphaproteobacteria</taxon>
        <taxon>Rhodospirillales</taxon>
        <taxon>Rhodospirillaceae</taxon>
        <taxon>Elstera</taxon>
    </lineage>
</organism>
<evidence type="ECO:0000256" key="1">
    <source>
        <dbReference type="SAM" id="Phobius"/>
    </source>
</evidence>
<feature type="transmembrane region" description="Helical" evidence="1">
    <location>
        <begin position="161"/>
        <end position="180"/>
    </location>
</feature>
<feature type="transmembrane region" description="Helical" evidence="1">
    <location>
        <begin position="139"/>
        <end position="156"/>
    </location>
</feature>
<feature type="transmembrane region" description="Helical" evidence="1">
    <location>
        <begin position="273"/>
        <end position="295"/>
    </location>
</feature>
<dbReference type="CDD" id="cd03396">
    <property type="entry name" value="PAP2_like_6"/>
    <property type="match status" value="1"/>
</dbReference>
<dbReference type="Proteomes" id="UP000216361">
    <property type="component" value="Unassembled WGS sequence"/>
</dbReference>
<keyword evidence="1" id="KW-1133">Transmembrane helix</keyword>
<gene>
    <name evidence="3" type="ORF">CHR90_02870</name>
</gene>
<accession>A0A255XVX0</accession>
<dbReference type="InterPro" id="IPR000326">
    <property type="entry name" value="PAP2/HPO"/>
</dbReference>
<comment type="caution">
    <text evidence="3">The sequence shown here is derived from an EMBL/GenBank/DDBJ whole genome shotgun (WGS) entry which is preliminary data.</text>
</comment>
<feature type="transmembrane region" description="Helical" evidence="1">
    <location>
        <begin position="307"/>
        <end position="331"/>
    </location>
</feature>
<name>A0A255XVX0_9PROT</name>
<dbReference type="PANTHER" id="PTHR14969">
    <property type="entry name" value="SPHINGOSINE-1-PHOSPHATE PHOSPHOHYDROLASE"/>
    <property type="match status" value="1"/>
</dbReference>
<dbReference type="SUPFAM" id="SSF48317">
    <property type="entry name" value="Acid phosphatase/Vanadium-dependent haloperoxidase"/>
    <property type="match status" value="2"/>
</dbReference>
<keyword evidence="1" id="KW-0812">Transmembrane</keyword>
<dbReference type="InterPro" id="IPR036938">
    <property type="entry name" value="PAP2/HPO_sf"/>
</dbReference>
<feature type="transmembrane region" description="Helical" evidence="1">
    <location>
        <begin position="384"/>
        <end position="402"/>
    </location>
</feature>
<dbReference type="SMART" id="SM00014">
    <property type="entry name" value="acidPPc"/>
    <property type="match status" value="2"/>
</dbReference>
<dbReference type="PANTHER" id="PTHR14969:SF13">
    <property type="entry name" value="AT30094P"/>
    <property type="match status" value="1"/>
</dbReference>